<dbReference type="EMBL" id="KQ977721">
    <property type="protein sequence ID" value="KYN00352.1"/>
    <property type="molecule type" value="Genomic_DNA"/>
</dbReference>
<evidence type="ECO:0000256" key="1">
    <source>
        <dbReference type="SAM" id="MobiDB-lite"/>
    </source>
</evidence>
<evidence type="ECO:0000313" key="3">
    <source>
        <dbReference type="Proteomes" id="UP000078542"/>
    </source>
</evidence>
<protein>
    <submittedName>
        <fullName evidence="2">Uncharacterized protein</fullName>
    </submittedName>
</protein>
<evidence type="ECO:0000313" key="2">
    <source>
        <dbReference type="EMBL" id="KYN00352.1"/>
    </source>
</evidence>
<feature type="non-terminal residue" evidence="2">
    <location>
        <position position="1"/>
    </location>
</feature>
<dbReference type="AlphaFoldDB" id="A0A195CIT9"/>
<keyword evidence="3" id="KW-1185">Reference proteome</keyword>
<feature type="region of interest" description="Disordered" evidence="1">
    <location>
        <begin position="57"/>
        <end position="95"/>
    </location>
</feature>
<dbReference type="Proteomes" id="UP000078542">
    <property type="component" value="Unassembled WGS sequence"/>
</dbReference>
<gene>
    <name evidence="2" type="ORF">ALC62_08843</name>
</gene>
<sequence length="157" mass="18097">FREREDRCGGGDDTSRERQEMRGMLGAIAAWPEVADVPPEKHTESFEGKRLFSHIYTHVNPSEREKGTEKEGEEERLSPRVVMSGHTRPLSPPKPKSFRYRKFLNLCLVIMKKVLQYYISGQGRKLTVEPVSGEVDERKACTERTKGPSSYNHKYRV</sequence>
<reference evidence="2 3" key="1">
    <citation type="submission" date="2016-03" db="EMBL/GenBank/DDBJ databases">
        <title>Cyphomyrmex costatus WGS genome.</title>
        <authorList>
            <person name="Nygaard S."/>
            <person name="Hu H."/>
            <person name="Boomsma J."/>
            <person name="Zhang G."/>
        </authorList>
    </citation>
    <scope>NUCLEOTIDE SEQUENCE [LARGE SCALE GENOMIC DNA]</scope>
    <source>
        <strain evidence="2">MS0001</strain>
        <tissue evidence="2">Whole body</tissue>
    </source>
</reference>
<organism evidence="2 3">
    <name type="scientific">Cyphomyrmex costatus</name>
    <dbReference type="NCBI Taxonomy" id="456900"/>
    <lineage>
        <taxon>Eukaryota</taxon>
        <taxon>Metazoa</taxon>
        <taxon>Ecdysozoa</taxon>
        <taxon>Arthropoda</taxon>
        <taxon>Hexapoda</taxon>
        <taxon>Insecta</taxon>
        <taxon>Pterygota</taxon>
        <taxon>Neoptera</taxon>
        <taxon>Endopterygota</taxon>
        <taxon>Hymenoptera</taxon>
        <taxon>Apocrita</taxon>
        <taxon>Aculeata</taxon>
        <taxon>Formicoidea</taxon>
        <taxon>Formicidae</taxon>
        <taxon>Myrmicinae</taxon>
        <taxon>Cyphomyrmex</taxon>
    </lineage>
</organism>
<name>A0A195CIT9_9HYME</name>
<accession>A0A195CIT9</accession>
<proteinExistence type="predicted"/>
<feature type="compositionally biased region" description="Basic and acidic residues" evidence="1">
    <location>
        <begin position="61"/>
        <end position="78"/>
    </location>
</feature>